<dbReference type="Proteomes" id="UP001501509">
    <property type="component" value="Unassembled WGS sequence"/>
</dbReference>
<dbReference type="InterPro" id="IPR045851">
    <property type="entry name" value="AMP-bd_C_sf"/>
</dbReference>
<dbReference type="PANTHER" id="PTHR22754:SF32">
    <property type="entry name" value="DISCO-INTERACTING PROTEIN 2"/>
    <property type="match status" value="1"/>
</dbReference>
<dbReference type="PROSITE" id="PS00455">
    <property type="entry name" value="AMP_BINDING"/>
    <property type="match status" value="1"/>
</dbReference>
<dbReference type="InterPro" id="IPR020845">
    <property type="entry name" value="AMP-binding_CS"/>
</dbReference>
<gene>
    <name evidence="4" type="ORF">GCM10010411_01790</name>
</gene>
<keyword evidence="5" id="KW-1185">Reference proteome</keyword>
<dbReference type="Pfam" id="PF00501">
    <property type="entry name" value="AMP-binding"/>
    <property type="match status" value="1"/>
</dbReference>
<dbReference type="EMBL" id="BAAATD010000001">
    <property type="protein sequence ID" value="GAA2573727.1"/>
    <property type="molecule type" value="Genomic_DNA"/>
</dbReference>
<feature type="region of interest" description="Disordered" evidence="2">
    <location>
        <begin position="138"/>
        <end position="166"/>
    </location>
</feature>
<accession>A0ABN3PDA9</accession>
<comment type="similarity">
    <text evidence="1">Belongs to the ATP-dependent AMP-binding enzyme family.</text>
</comment>
<organism evidence="4 5">
    <name type="scientific">Actinomadura fulvescens</name>
    <dbReference type="NCBI Taxonomy" id="46160"/>
    <lineage>
        <taxon>Bacteria</taxon>
        <taxon>Bacillati</taxon>
        <taxon>Actinomycetota</taxon>
        <taxon>Actinomycetes</taxon>
        <taxon>Streptosporangiales</taxon>
        <taxon>Thermomonosporaceae</taxon>
        <taxon>Actinomadura</taxon>
    </lineage>
</organism>
<evidence type="ECO:0000256" key="1">
    <source>
        <dbReference type="ARBA" id="ARBA00006432"/>
    </source>
</evidence>
<evidence type="ECO:0000256" key="2">
    <source>
        <dbReference type="SAM" id="MobiDB-lite"/>
    </source>
</evidence>
<dbReference type="Gene3D" id="3.40.50.12780">
    <property type="entry name" value="N-terminal domain of ligase-like"/>
    <property type="match status" value="1"/>
</dbReference>
<feature type="domain" description="AMP-dependent synthetase/ligase" evidence="3">
    <location>
        <begin position="17"/>
        <end position="427"/>
    </location>
</feature>
<sequence length="597" mass="63227">MGLLDWLEAPDESHGIRLALPGGGWRFHSYAGLATDVRRLAAFLRDRRVPAGTPVSLMLSNPLDFAAGFAGCLLAGLTPSPIATPLTFGGRAQYAEHVAGVLRVARPSLVLADGELYDVAAEAAQAAGFEDALVRLPEPADLPEPDDAPAPASASGPASLGASGPARLGGSRPDLALLQFTSGSSGRPKGVRVTWDNLDENITALRAWSRWGPGDSFASWLPLYHDMGLIGGLLTPLVSQADLWLMTPDQFIRSPLRWLECFGSLGATMTTAPTFGYAYTHRRVREQDIAEMDFSGWRVAICGAERVDAGELAEFTALLRPRGFRSEALMPAYGLAEGTLGVTGVEPDVSSPVVRLGERALTPGEPVRVAETATLGVDRVKGAGWLTACGPEMRGVRVRIVDEEGVPVPEGSFGEIQIGGSSVAPGYATVDGTIDFDQDGWSTGDSGFRLDGHLYVVGRIGDSLKVRGRRVHAEDLEAELARVDGISAGRCAVVFGSHHAVDVAAAVVESSGEGWLEDTVARLRAATSDSVAIAVFKGRRGTIPRTSSGKTRRRFLWNALRTGRSGAEPVYVAADAEGRADLPWQLTVSEPQEETAS</sequence>
<dbReference type="PANTHER" id="PTHR22754">
    <property type="entry name" value="DISCO-INTERACTING PROTEIN 2 DIP2 -RELATED"/>
    <property type="match status" value="1"/>
</dbReference>
<proteinExistence type="inferred from homology"/>
<dbReference type="RefSeq" id="WP_344536711.1">
    <property type="nucleotide sequence ID" value="NZ_BAAATD010000001.1"/>
</dbReference>
<name>A0ABN3PDA9_9ACTN</name>
<reference evidence="5" key="1">
    <citation type="journal article" date="2019" name="Int. J. Syst. Evol. Microbiol.">
        <title>The Global Catalogue of Microorganisms (GCM) 10K type strain sequencing project: providing services to taxonomists for standard genome sequencing and annotation.</title>
        <authorList>
            <consortium name="The Broad Institute Genomics Platform"/>
            <consortium name="The Broad Institute Genome Sequencing Center for Infectious Disease"/>
            <person name="Wu L."/>
            <person name="Ma J."/>
        </authorList>
    </citation>
    <scope>NUCLEOTIDE SEQUENCE [LARGE SCALE GENOMIC DNA]</scope>
    <source>
        <strain evidence="5">JCM 6833</strain>
    </source>
</reference>
<comment type="caution">
    <text evidence="4">The sequence shown here is derived from an EMBL/GenBank/DDBJ whole genome shotgun (WGS) entry which is preliminary data.</text>
</comment>
<protein>
    <recommendedName>
        <fullName evidence="3">AMP-dependent synthetase/ligase domain-containing protein</fullName>
    </recommendedName>
</protein>
<dbReference type="InterPro" id="IPR042099">
    <property type="entry name" value="ANL_N_sf"/>
</dbReference>
<evidence type="ECO:0000313" key="4">
    <source>
        <dbReference type="EMBL" id="GAA2573727.1"/>
    </source>
</evidence>
<dbReference type="Gene3D" id="3.30.300.30">
    <property type="match status" value="1"/>
</dbReference>
<evidence type="ECO:0000313" key="5">
    <source>
        <dbReference type="Proteomes" id="UP001501509"/>
    </source>
</evidence>
<feature type="compositionally biased region" description="Low complexity" evidence="2">
    <location>
        <begin position="149"/>
        <end position="166"/>
    </location>
</feature>
<dbReference type="InterPro" id="IPR000873">
    <property type="entry name" value="AMP-dep_synth/lig_dom"/>
</dbReference>
<evidence type="ECO:0000259" key="3">
    <source>
        <dbReference type="Pfam" id="PF00501"/>
    </source>
</evidence>
<dbReference type="SUPFAM" id="SSF56801">
    <property type="entry name" value="Acetyl-CoA synthetase-like"/>
    <property type="match status" value="1"/>
</dbReference>